<dbReference type="Proteomes" id="UP000008909">
    <property type="component" value="Unassembled WGS sequence"/>
</dbReference>
<dbReference type="EMBL" id="DF142838">
    <property type="protein sequence ID" value="GAA30696.2"/>
    <property type="molecule type" value="Genomic_DNA"/>
</dbReference>
<dbReference type="InterPro" id="IPR039665">
    <property type="entry name" value="PH_APBB1IP"/>
</dbReference>
<dbReference type="Gene3D" id="2.30.29.30">
    <property type="entry name" value="Pleckstrin-homology domain (PH domain)/Phosphotyrosine-binding domain (PTB)"/>
    <property type="match status" value="1"/>
</dbReference>
<dbReference type="SMART" id="SM00233">
    <property type="entry name" value="PH"/>
    <property type="match status" value="1"/>
</dbReference>
<sequence>MTGLDYTELDKWMKDLDVLQQELRSMQQPSSTTRGDQGKPNGSLTTQSNLTVNHHASGPQTTQRYKKNENVNHVDLSYTAKENVYSPAAMKASVTRSVTYSPADYQAVRRPLPKSELVVVHQPVGKKESPSFAPDRFTQSKSFGQLSHHTRIMPKAQPNWESYSNELLTKEPKTVHWSSDVGAKSNGPSSQPQRHKTVLNLQLGDGYNPQVTPGSTAFQNEVLEFSLSVNIQNIETQQSRPTTFSRSANVNLRNNPLPTRTARPFGVPSRSHSVGPIPRPKKPTESPECPFAFPISLAEFTEERNKSTPDPAKSPVTHHSSIQISPSQWLQTVQETLAPCPEPLLGLPAQFVEERPPDTVDAHYTKTYVQPSDASEKTGSNGRNSWQSNGKRKLILRVYHPDRTTKAVAIEEDMTAFDVLKTLLEKNMMRCSRKHALVEKIPSLKLERCFEDSEPVMDCLVNWQLDSENLIFFEEREDMYGMFENPHVWLGDQTVASNGPIDANHAKELFTLNNELNLPAHSEHLYVRTNETHWKRRLCLLRNSGLYVSKHNAKDISAFHRIISFKPFLHLYTTTGGWKKMQAPTPYGFLIRPYTSGNLDAHYTVFFCATSEASLRVWYSLLRLALAGLQLLKDYASRVQYANTILLESKSKSISSLSTSYDRVDMTQSVNQNVPPPPSLHRPFWPGSGSTDRPLMGSTTTMWSNAESNKELGCVSGRPDVHSSTHSVTDLEKSGSKKQSSECGNSISSLFTCSPSWTKEDRAPAGKDKRPTRSSSVSRPTTTRSLKKRLFGNGPAARRCSRSVTHISAPFDVTLPSWVQERCSRRLSHEFTETAM</sequence>
<dbReference type="AlphaFoldDB" id="H2KNK3"/>
<dbReference type="Pfam" id="PF21989">
    <property type="entry name" value="RA_2"/>
    <property type="match status" value="1"/>
</dbReference>
<feature type="compositionally biased region" description="Low complexity" evidence="1">
    <location>
        <begin position="773"/>
        <end position="784"/>
    </location>
</feature>
<dbReference type="Pfam" id="PF00169">
    <property type="entry name" value="PH"/>
    <property type="match status" value="1"/>
</dbReference>
<evidence type="ECO:0000313" key="5">
    <source>
        <dbReference type="Proteomes" id="UP000008909"/>
    </source>
</evidence>
<gene>
    <name evidence="4" type="ORF">CLF_100337</name>
</gene>
<dbReference type="SUPFAM" id="SSF50729">
    <property type="entry name" value="PH domain-like"/>
    <property type="match status" value="1"/>
</dbReference>
<dbReference type="InterPro" id="IPR039664">
    <property type="entry name" value="GRB/APBB1IP"/>
</dbReference>
<dbReference type="PROSITE" id="PS50003">
    <property type="entry name" value="PH_DOMAIN"/>
    <property type="match status" value="1"/>
</dbReference>
<organism evidence="4 5">
    <name type="scientific">Clonorchis sinensis</name>
    <name type="common">Chinese liver fluke</name>
    <dbReference type="NCBI Taxonomy" id="79923"/>
    <lineage>
        <taxon>Eukaryota</taxon>
        <taxon>Metazoa</taxon>
        <taxon>Spiralia</taxon>
        <taxon>Lophotrochozoa</taxon>
        <taxon>Platyhelminthes</taxon>
        <taxon>Trematoda</taxon>
        <taxon>Digenea</taxon>
        <taxon>Opisthorchiida</taxon>
        <taxon>Opisthorchiata</taxon>
        <taxon>Opisthorchiidae</taxon>
        <taxon>Clonorchis</taxon>
    </lineage>
</organism>
<evidence type="ECO:0000313" key="4">
    <source>
        <dbReference type="EMBL" id="GAA30696.2"/>
    </source>
</evidence>
<feature type="region of interest" description="Disordered" evidence="1">
    <location>
        <begin position="302"/>
        <end position="323"/>
    </location>
</feature>
<feature type="region of interest" description="Disordered" evidence="1">
    <location>
        <begin position="758"/>
        <end position="797"/>
    </location>
</feature>
<feature type="compositionally biased region" description="Basic and acidic residues" evidence="1">
    <location>
        <begin position="719"/>
        <end position="735"/>
    </location>
</feature>
<feature type="region of interest" description="Disordered" evidence="1">
    <location>
        <begin position="25"/>
        <end position="70"/>
    </location>
</feature>
<protein>
    <submittedName>
        <fullName evidence="4">Amyloid beta A4 protein-binding family B member 1-interacting protein</fullName>
    </submittedName>
</protein>
<dbReference type="PANTHER" id="PTHR11243:SF23">
    <property type="entry name" value="LD06925P"/>
    <property type="match status" value="1"/>
</dbReference>
<dbReference type="PANTHER" id="PTHR11243">
    <property type="entry name" value="GROWTH FACTOR RECEPTOR-BOUND PROTEIN"/>
    <property type="match status" value="1"/>
</dbReference>
<dbReference type="InterPro" id="IPR000159">
    <property type="entry name" value="RA_dom"/>
</dbReference>
<keyword evidence="5" id="KW-1185">Reference proteome</keyword>
<accession>H2KNK3</accession>
<evidence type="ECO:0000259" key="2">
    <source>
        <dbReference type="PROSITE" id="PS50003"/>
    </source>
</evidence>
<dbReference type="InterPro" id="IPR001849">
    <property type="entry name" value="PH_domain"/>
</dbReference>
<feature type="compositionally biased region" description="Polar residues" evidence="1">
    <location>
        <begin position="25"/>
        <end position="63"/>
    </location>
</feature>
<dbReference type="SUPFAM" id="SSF54236">
    <property type="entry name" value="Ubiquitin-like"/>
    <property type="match status" value="1"/>
</dbReference>
<dbReference type="CDD" id="cd01259">
    <property type="entry name" value="PH_APBB1IP"/>
    <property type="match status" value="1"/>
</dbReference>
<reference key="2">
    <citation type="submission" date="2011-10" db="EMBL/GenBank/DDBJ databases">
        <title>The genome and transcriptome sequence of Clonorchis sinensis provide insights into the carcinogenic liver fluke.</title>
        <authorList>
            <person name="Wang X."/>
            <person name="Huang Y."/>
            <person name="Chen W."/>
            <person name="Liu H."/>
            <person name="Guo L."/>
            <person name="Chen Y."/>
            <person name="Luo F."/>
            <person name="Zhou W."/>
            <person name="Sun J."/>
            <person name="Mao Q."/>
            <person name="Liang P."/>
            <person name="Zhou C."/>
            <person name="Tian Y."/>
            <person name="Men J."/>
            <person name="Lv X."/>
            <person name="Huang L."/>
            <person name="Zhou J."/>
            <person name="Hu Y."/>
            <person name="Li R."/>
            <person name="Zhang F."/>
            <person name="Lei H."/>
            <person name="Li X."/>
            <person name="Hu X."/>
            <person name="Liang C."/>
            <person name="Xu J."/>
            <person name="Wu Z."/>
            <person name="Yu X."/>
        </authorList>
    </citation>
    <scope>NUCLEOTIDE SEQUENCE</scope>
    <source>
        <strain>Henan</strain>
    </source>
</reference>
<evidence type="ECO:0000256" key="1">
    <source>
        <dbReference type="SAM" id="MobiDB-lite"/>
    </source>
</evidence>
<feature type="domain" description="Ras-associating" evidence="3">
    <location>
        <begin position="392"/>
        <end position="478"/>
    </location>
</feature>
<feature type="region of interest" description="Disordered" evidence="1">
    <location>
        <begin position="668"/>
        <end position="744"/>
    </location>
</feature>
<feature type="region of interest" description="Disordered" evidence="1">
    <location>
        <begin position="248"/>
        <end position="288"/>
    </location>
</feature>
<dbReference type="InterPro" id="IPR029071">
    <property type="entry name" value="Ubiquitin-like_domsf"/>
</dbReference>
<feature type="compositionally biased region" description="Basic and acidic residues" evidence="1">
    <location>
        <begin position="758"/>
        <end position="771"/>
    </location>
</feature>
<reference evidence="4" key="1">
    <citation type="journal article" date="2011" name="Genome Biol.">
        <title>The draft genome of the carcinogenic human liver fluke Clonorchis sinensis.</title>
        <authorList>
            <person name="Wang X."/>
            <person name="Chen W."/>
            <person name="Huang Y."/>
            <person name="Sun J."/>
            <person name="Men J."/>
            <person name="Liu H."/>
            <person name="Luo F."/>
            <person name="Guo L."/>
            <person name="Lv X."/>
            <person name="Deng C."/>
            <person name="Zhou C."/>
            <person name="Fan Y."/>
            <person name="Li X."/>
            <person name="Huang L."/>
            <person name="Hu Y."/>
            <person name="Liang C."/>
            <person name="Hu X."/>
            <person name="Xu J."/>
            <person name="Yu X."/>
        </authorList>
    </citation>
    <scope>NUCLEOTIDE SEQUENCE [LARGE SCALE GENOMIC DNA]</scope>
    <source>
        <strain evidence="4">Henan</strain>
    </source>
</reference>
<feature type="compositionally biased region" description="Polar residues" evidence="1">
    <location>
        <begin position="697"/>
        <end position="707"/>
    </location>
</feature>
<name>H2KNK3_CLOSI</name>
<evidence type="ECO:0000259" key="3">
    <source>
        <dbReference type="PROSITE" id="PS50200"/>
    </source>
</evidence>
<dbReference type="Gene3D" id="3.10.20.90">
    <property type="entry name" value="Phosphatidylinositol 3-kinase Catalytic Subunit, Chain A, domain 1"/>
    <property type="match status" value="1"/>
</dbReference>
<feature type="domain" description="PH" evidence="2">
    <location>
        <begin position="518"/>
        <end position="627"/>
    </location>
</feature>
<dbReference type="GO" id="GO:0007165">
    <property type="term" value="P:signal transduction"/>
    <property type="evidence" value="ECO:0007669"/>
    <property type="project" value="InterPro"/>
</dbReference>
<feature type="compositionally biased region" description="Polar residues" evidence="1">
    <location>
        <begin position="248"/>
        <end position="258"/>
    </location>
</feature>
<feature type="region of interest" description="Disordered" evidence="1">
    <location>
        <begin position="368"/>
        <end position="387"/>
    </location>
</feature>
<dbReference type="PROSITE" id="PS50200">
    <property type="entry name" value="RA"/>
    <property type="match status" value="1"/>
</dbReference>
<dbReference type="InterPro" id="IPR011993">
    <property type="entry name" value="PH-like_dom_sf"/>
</dbReference>
<proteinExistence type="predicted"/>
<dbReference type="SMART" id="SM00314">
    <property type="entry name" value="RA"/>
    <property type="match status" value="1"/>
</dbReference>